<feature type="domain" description="Reverse transcriptase zinc-binding" evidence="10">
    <location>
        <begin position="489"/>
        <end position="584"/>
    </location>
</feature>
<accession>A0ABR0U2Q6</accession>
<dbReference type="Pfam" id="PF13966">
    <property type="entry name" value="zf-RVT"/>
    <property type="match status" value="1"/>
</dbReference>
<dbReference type="InterPro" id="IPR006626">
    <property type="entry name" value="PbH1"/>
</dbReference>
<evidence type="ECO:0000256" key="3">
    <source>
        <dbReference type="ARBA" id="ARBA00022512"/>
    </source>
</evidence>
<comment type="caution">
    <text evidence="11">The sequence shown here is derived from an EMBL/GenBank/DDBJ whole genome shotgun (WGS) entry which is preliminary data.</text>
</comment>
<evidence type="ECO:0000256" key="2">
    <source>
        <dbReference type="ARBA" id="ARBA00008834"/>
    </source>
</evidence>
<keyword evidence="12" id="KW-1185">Reference proteome</keyword>
<sequence length="837" mass="93245">MESGDCCSSRLTYHNSISPPTREMGTQSSISLKANQKNLGPIDGPSVQEEQIVRKLINSALPLIIERMWHGTQSPQFSILSFGAKANGVSDDSKALLAAWKSACKVNGGIVIIPSEFKFLIKPVTLQGPCLPNLVLQNFTIQGKGTADGQGSNWWGSSQINQKKRAKKIPDTKPTALRFYSSYNITVRDIRIINSPLCHLKFDNSKGVKVENVTISAPENSPNTDGIHLQNSQDVEIMHSDIGTGGLGKDKSIACVSNILVENIIMQDTLYGARIKTWQGGSGSVKNVTFSNIQVSNVKVPITIDQYYCDKNECKNQTGAVAISGVTFDQIIGSYSVQPIHLACSNSIPCTDVDLVSIELKPSSQNGGFQQALCWNTYGKTLGPLAPVSMDYCVRSGGDFVKRIARSHDVWKDPWIPTSRNFRINTNHGEWPLDMRVRDLFREDQLGWDTELVSNIFNQDEAKDILGIPIRNTTSEDRICWHHTTFGQYSVKSGYKLAVNLEQNMRQHPSSSEDHTTLWKWLWKLNIPPKVHIFIWKVIHGTLPVQAALYRRNSVPDPMCKRCGDAIETVEHALRDCPWSAFFWRVSPLRLPPSLSLSTASMADMAAAISRVNDSDAQCLFAMSLWVIWYARNLLVFQEKMLSHQDCLNLATKCLCEYQAAQKHPTLLNPGGVSPSWQRPPEGTIKINTDASVIKMVGTGLGAILRDHNGNVIHTIAKKITHEFSIEIAEAMACLEGLTTAKNLQLTSVLIESDCMHMVQAFHRKETNLTYLGSVIEDIRQLSRDFPSFSLRYIPRTANRVAHYLAKFAFTNSCRGFYCGTIPDELMYLVPEEDLPP</sequence>
<dbReference type="CDD" id="cd06222">
    <property type="entry name" value="RNase_H_like"/>
    <property type="match status" value="1"/>
</dbReference>
<dbReference type="EMBL" id="JABTTQ020003490">
    <property type="protein sequence ID" value="KAK6116532.1"/>
    <property type="molecule type" value="Genomic_DNA"/>
</dbReference>
<evidence type="ECO:0000256" key="5">
    <source>
        <dbReference type="ARBA" id="ARBA00022801"/>
    </source>
</evidence>
<dbReference type="InterPro" id="IPR044730">
    <property type="entry name" value="RNase_H-like_dom_plant"/>
</dbReference>
<dbReference type="InterPro" id="IPR012334">
    <property type="entry name" value="Pectin_lyas_fold"/>
</dbReference>
<keyword evidence="7" id="KW-0961">Cell wall biogenesis/degradation</keyword>
<keyword evidence="6 8" id="KW-0326">Glycosidase</keyword>
<dbReference type="Pfam" id="PF00295">
    <property type="entry name" value="Glyco_hydro_28"/>
    <property type="match status" value="1"/>
</dbReference>
<organism evidence="11 12">
    <name type="scientific">Rehmannia glutinosa</name>
    <name type="common">Chinese foxglove</name>
    <dbReference type="NCBI Taxonomy" id="99300"/>
    <lineage>
        <taxon>Eukaryota</taxon>
        <taxon>Viridiplantae</taxon>
        <taxon>Streptophyta</taxon>
        <taxon>Embryophyta</taxon>
        <taxon>Tracheophyta</taxon>
        <taxon>Spermatophyta</taxon>
        <taxon>Magnoliopsida</taxon>
        <taxon>eudicotyledons</taxon>
        <taxon>Gunneridae</taxon>
        <taxon>Pentapetalae</taxon>
        <taxon>asterids</taxon>
        <taxon>lamiids</taxon>
        <taxon>Lamiales</taxon>
        <taxon>Orobanchaceae</taxon>
        <taxon>Rehmannieae</taxon>
        <taxon>Rehmannia</taxon>
    </lineage>
</organism>
<evidence type="ECO:0000256" key="4">
    <source>
        <dbReference type="ARBA" id="ARBA00022525"/>
    </source>
</evidence>
<comment type="similarity">
    <text evidence="2 8">Belongs to the glycosyl hydrolase 28 family.</text>
</comment>
<dbReference type="InterPro" id="IPR011050">
    <property type="entry name" value="Pectin_lyase_fold/virulence"/>
</dbReference>
<dbReference type="InterPro" id="IPR026960">
    <property type="entry name" value="RVT-Znf"/>
</dbReference>
<evidence type="ECO:0000313" key="12">
    <source>
        <dbReference type="Proteomes" id="UP001318860"/>
    </source>
</evidence>
<dbReference type="SUPFAM" id="SSF51126">
    <property type="entry name" value="Pectin lyase-like"/>
    <property type="match status" value="1"/>
</dbReference>
<dbReference type="SMART" id="SM00710">
    <property type="entry name" value="PbH1"/>
    <property type="match status" value="3"/>
</dbReference>
<dbReference type="Pfam" id="PF13456">
    <property type="entry name" value="RVT_3"/>
    <property type="match status" value="1"/>
</dbReference>
<evidence type="ECO:0000256" key="7">
    <source>
        <dbReference type="ARBA" id="ARBA00023316"/>
    </source>
</evidence>
<keyword evidence="5 8" id="KW-0378">Hydrolase</keyword>
<gene>
    <name evidence="11" type="ORF">DH2020_049737</name>
</gene>
<evidence type="ECO:0008006" key="13">
    <source>
        <dbReference type="Google" id="ProtNLM"/>
    </source>
</evidence>
<dbReference type="InterPro" id="IPR036397">
    <property type="entry name" value="RNaseH_sf"/>
</dbReference>
<dbReference type="Proteomes" id="UP001318860">
    <property type="component" value="Unassembled WGS sequence"/>
</dbReference>
<evidence type="ECO:0000313" key="11">
    <source>
        <dbReference type="EMBL" id="KAK6116532.1"/>
    </source>
</evidence>
<dbReference type="InterPro" id="IPR000743">
    <property type="entry name" value="Glyco_hydro_28"/>
</dbReference>
<dbReference type="Gene3D" id="2.160.20.10">
    <property type="entry name" value="Single-stranded right-handed beta-helix, Pectin lyase-like"/>
    <property type="match status" value="1"/>
</dbReference>
<name>A0ABR0U2Q6_REHGL</name>
<dbReference type="PANTHER" id="PTHR31375">
    <property type="match status" value="1"/>
</dbReference>
<dbReference type="SUPFAM" id="SSF53098">
    <property type="entry name" value="Ribonuclease H-like"/>
    <property type="match status" value="1"/>
</dbReference>
<evidence type="ECO:0000256" key="8">
    <source>
        <dbReference type="RuleBase" id="RU361169"/>
    </source>
</evidence>
<evidence type="ECO:0000256" key="1">
    <source>
        <dbReference type="ARBA" id="ARBA00004191"/>
    </source>
</evidence>
<evidence type="ECO:0000256" key="6">
    <source>
        <dbReference type="ARBA" id="ARBA00023295"/>
    </source>
</evidence>
<dbReference type="Gene3D" id="3.30.420.10">
    <property type="entry name" value="Ribonuclease H-like superfamily/Ribonuclease H"/>
    <property type="match status" value="1"/>
</dbReference>
<comment type="subcellular location">
    <subcellularLocation>
        <location evidence="1">Secreted</location>
        <location evidence="1">Cell wall</location>
    </subcellularLocation>
</comment>
<protein>
    <recommendedName>
        <fullName evidence="13">Polygalacturonase</fullName>
    </recommendedName>
</protein>
<dbReference type="InterPro" id="IPR012337">
    <property type="entry name" value="RNaseH-like_sf"/>
</dbReference>
<dbReference type="InterPro" id="IPR002156">
    <property type="entry name" value="RNaseH_domain"/>
</dbReference>
<evidence type="ECO:0000259" key="9">
    <source>
        <dbReference type="Pfam" id="PF13456"/>
    </source>
</evidence>
<proteinExistence type="inferred from homology"/>
<keyword evidence="4" id="KW-0964">Secreted</keyword>
<feature type="domain" description="RNase H type-1" evidence="9">
    <location>
        <begin position="698"/>
        <end position="809"/>
    </location>
</feature>
<evidence type="ECO:0000259" key="10">
    <source>
        <dbReference type="Pfam" id="PF13966"/>
    </source>
</evidence>
<keyword evidence="3" id="KW-0134">Cell wall</keyword>
<reference evidence="11 12" key="1">
    <citation type="journal article" date="2021" name="Comput. Struct. Biotechnol. J.">
        <title>De novo genome assembly of the potent medicinal plant Rehmannia glutinosa using nanopore technology.</title>
        <authorList>
            <person name="Ma L."/>
            <person name="Dong C."/>
            <person name="Song C."/>
            <person name="Wang X."/>
            <person name="Zheng X."/>
            <person name="Niu Y."/>
            <person name="Chen S."/>
            <person name="Feng W."/>
        </authorList>
    </citation>
    <scope>NUCLEOTIDE SEQUENCE [LARGE SCALE GENOMIC DNA]</scope>
    <source>
        <strain evidence="11">DH-2019</strain>
    </source>
</reference>